<gene>
    <name evidence="1" type="ORF">RirG_130950</name>
</gene>
<sequence>MAQLSIPHEDKSIISNYQVLFKFVKDNNFEIVSNKYKENYSSAITDFRENITDQQKKIYDDTVELLKSKSDENPYLRFRSESDIDLILGNETIELCTNQRHFTKIQNQMT</sequence>
<protein>
    <submittedName>
        <fullName evidence="1">Uncharacterized protein</fullName>
    </submittedName>
</protein>
<comment type="caution">
    <text evidence="1">The sequence shown here is derived from an EMBL/GenBank/DDBJ whole genome shotgun (WGS) entry which is preliminary data.</text>
</comment>
<accession>A0A015L050</accession>
<keyword evidence="2" id="KW-1185">Reference proteome</keyword>
<name>A0A015L050_RHIIW</name>
<dbReference type="Proteomes" id="UP000022910">
    <property type="component" value="Unassembled WGS sequence"/>
</dbReference>
<evidence type="ECO:0000313" key="2">
    <source>
        <dbReference type="Proteomes" id="UP000022910"/>
    </source>
</evidence>
<dbReference type="EMBL" id="JEMT01020848">
    <property type="protein sequence ID" value="EXX65676.1"/>
    <property type="molecule type" value="Genomic_DNA"/>
</dbReference>
<proteinExistence type="predicted"/>
<dbReference type="OrthoDB" id="10302703at2759"/>
<evidence type="ECO:0000313" key="1">
    <source>
        <dbReference type="EMBL" id="EXX65676.1"/>
    </source>
</evidence>
<dbReference type="AlphaFoldDB" id="A0A015L050"/>
<organism evidence="1 2">
    <name type="scientific">Rhizophagus irregularis (strain DAOM 197198w)</name>
    <name type="common">Glomus intraradices</name>
    <dbReference type="NCBI Taxonomy" id="1432141"/>
    <lineage>
        <taxon>Eukaryota</taxon>
        <taxon>Fungi</taxon>
        <taxon>Fungi incertae sedis</taxon>
        <taxon>Mucoromycota</taxon>
        <taxon>Glomeromycotina</taxon>
        <taxon>Glomeromycetes</taxon>
        <taxon>Glomerales</taxon>
        <taxon>Glomeraceae</taxon>
        <taxon>Rhizophagus</taxon>
    </lineage>
</organism>
<reference evidence="1 2" key="1">
    <citation type="submission" date="2014-02" db="EMBL/GenBank/DDBJ databases">
        <title>Single nucleus genome sequencing reveals high similarity among nuclei of an endomycorrhizal fungus.</title>
        <authorList>
            <person name="Lin K."/>
            <person name="Geurts R."/>
            <person name="Zhang Z."/>
            <person name="Limpens E."/>
            <person name="Saunders D.G."/>
            <person name="Mu D."/>
            <person name="Pang E."/>
            <person name="Cao H."/>
            <person name="Cha H."/>
            <person name="Lin T."/>
            <person name="Zhou Q."/>
            <person name="Shang Y."/>
            <person name="Li Y."/>
            <person name="Ivanov S."/>
            <person name="Sharma T."/>
            <person name="Velzen R.V."/>
            <person name="Ruijter N.D."/>
            <person name="Aanen D.K."/>
            <person name="Win J."/>
            <person name="Kamoun S."/>
            <person name="Bisseling T."/>
            <person name="Huang S."/>
        </authorList>
    </citation>
    <scope>NUCLEOTIDE SEQUENCE [LARGE SCALE GENOMIC DNA]</scope>
    <source>
        <strain evidence="2">DAOM197198w</strain>
    </source>
</reference>
<dbReference type="HOGENOM" id="CLU_2172439_0_0_1"/>